<keyword evidence="9" id="KW-1185">Reference proteome</keyword>
<dbReference type="InterPro" id="IPR023347">
    <property type="entry name" value="Lysozyme_dom_sf"/>
</dbReference>
<dbReference type="InterPro" id="IPR002196">
    <property type="entry name" value="Glyco_hydro_24"/>
</dbReference>
<accession>A0ABQ4QCF2</accession>
<dbReference type="InterPro" id="IPR034690">
    <property type="entry name" value="Endolysin_T4_type"/>
</dbReference>
<keyword evidence="5" id="KW-1035">Host cytoplasm</keyword>
<dbReference type="Gene3D" id="1.10.530.40">
    <property type="match status" value="1"/>
</dbReference>
<dbReference type="EC" id="3.2.1.17" evidence="7"/>
<organism evidence="8 9">
    <name type="scientific">Methylobacterium cerastii</name>
    <dbReference type="NCBI Taxonomy" id="932741"/>
    <lineage>
        <taxon>Bacteria</taxon>
        <taxon>Pseudomonadati</taxon>
        <taxon>Pseudomonadota</taxon>
        <taxon>Alphaproteobacteria</taxon>
        <taxon>Hyphomicrobiales</taxon>
        <taxon>Methylobacteriaceae</taxon>
        <taxon>Methylobacterium</taxon>
    </lineage>
</organism>
<dbReference type="EMBL" id="BPQG01000007">
    <property type="protein sequence ID" value="GJD42899.1"/>
    <property type="molecule type" value="Genomic_DNA"/>
</dbReference>
<dbReference type="PANTHER" id="PTHR38107:SF3">
    <property type="entry name" value="LYSOZYME RRRD-RELATED"/>
    <property type="match status" value="1"/>
</dbReference>
<dbReference type="CDD" id="cd00737">
    <property type="entry name" value="lyz_endolysin_autolysin"/>
    <property type="match status" value="1"/>
</dbReference>
<gene>
    <name evidence="8" type="ORF">AFCDBAGC_0741</name>
</gene>
<dbReference type="HAMAP" id="MF_04110">
    <property type="entry name" value="ENDOLYSIN_T4"/>
    <property type="match status" value="1"/>
</dbReference>
<dbReference type="InterPro" id="IPR033907">
    <property type="entry name" value="Endolysin_autolysin"/>
</dbReference>
<keyword evidence="4 7" id="KW-0378">Hydrolase</keyword>
<keyword evidence="6 7" id="KW-0326">Glycosidase</keyword>
<sequence>MNLSPIGEACLIAREGRRLRAYRDSVGVWTIGVGHTSAAGPPQVAPGLAITAAECDAIFARDVAAYVAAVRSGLTAPVGPHAFDALVSLCYNIGPSAFAGSTALRRINAGDAAGGAEAMLMWARPATILGRRRAEAEQFVTPYAAALPRPTDAAARIRIAAPLAAVADPRVATPVLVPTAPRPARLARLRDAIRAWLAATPAAGRA</sequence>
<evidence type="ECO:0000313" key="8">
    <source>
        <dbReference type="EMBL" id="GJD42899.1"/>
    </source>
</evidence>
<keyword evidence="3 7" id="KW-0081">Bacteriolytic enzyme</keyword>
<comment type="catalytic activity">
    <reaction evidence="1 7">
        <text>Hydrolysis of (1-&gt;4)-beta-linkages between N-acetylmuramic acid and N-acetyl-D-glucosamine residues in a peptidoglycan and between N-acetyl-D-glucosamine residues in chitodextrins.</text>
        <dbReference type="EC" id="3.2.1.17"/>
    </reaction>
</comment>
<dbReference type="SUPFAM" id="SSF53955">
    <property type="entry name" value="Lysozyme-like"/>
    <property type="match status" value="1"/>
</dbReference>
<dbReference type="InterPro" id="IPR023346">
    <property type="entry name" value="Lysozyme-like_dom_sf"/>
</dbReference>
<comment type="caution">
    <text evidence="8">The sequence shown here is derived from an EMBL/GenBank/DDBJ whole genome shotgun (WGS) entry which is preliminary data.</text>
</comment>
<evidence type="ECO:0000256" key="3">
    <source>
        <dbReference type="ARBA" id="ARBA00022638"/>
    </source>
</evidence>
<evidence type="ECO:0000313" key="9">
    <source>
        <dbReference type="Proteomes" id="UP001055117"/>
    </source>
</evidence>
<evidence type="ECO:0000256" key="1">
    <source>
        <dbReference type="ARBA" id="ARBA00000632"/>
    </source>
</evidence>
<reference evidence="8 9" key="1">
    <citation type="journal article" date="2021" name="Front. Microbiol.">
        <title>Comprehensive Comparative Genomics and Phenotyping of Methylobacterium Species.</title>
        <authorList>
            <person name="Alessa O."/>
            <person name="Ogura Y."/>
            <person name="Fujitani Y."/>
            <person name="Takami H."/>
            <person name="Hayashi T."/>
            <person name="Sahin N."/>
            <person name="Tani A."/>
        </authorList>
    </citation>
    <scope>NUCLEOTIDE SEQUENCE [LARGE SCALE GENOMIC DNA]</scope>
    <source>
        <strain evidence="8 9">DSM 23679</strain>
    </source>
</reference>
<dbReference type="Proteomes" id="UP001055117">
    <property type="component" value="Unassembled WGS sequence"/>
</dbReference>
<dbReference type="InterPro" id="IPR051018">
    <property type="entry name" value="Bacteriophage_GH24"/>
</dbReference>
<proteinExistence type="inferred from homology"/>
<comment type="similarity">
    <text evidence="7">Belongs to the glycosyl hydrolase 24 family.</text>
</comment>
<evidence type="ECO:0000256" key="2">
    <source>
        <dbReference type="ARBA" id="ARBA00022529"/>
    </source>
</evidence>
<dbReference type="PANTHER" id="PTHR38107">
    <property type="match status" value="1"/>
</dbReference>
<keyword evidence="2 7" id="KW-0929">Antimicrobial</keyword>
<evidence type="ECO:0000256" key="4">
    <source>
        <dbReference type="ARBA" id="ARBA00022801"/>
    </source>
</evidence>
<name>A0ABQ4QCF2_9HYPH</name>
<evidence type="ECO:0000256" key="7">
    <source>
        <dbReference type="RuleBase" id="RU003788"/>
    </source>
</evidence>
<evidence type="ECO:0000256" key="5">
    <source>
        <dbReference type="ARBA" id="ARBA00023200"/>
    </source>
</evidence>
<protein>
    <recommendedName>
        <fullName evidence="7">Lysozyme</fullName>
        <ecNumber evidence="7">3.2.1.17</ecNumber>
    </recommendedName>
</protein>
<evidence type="ECO:0000256" key="6">
    <source>
        <dbReference type="ARBA" id="ARBA00023295"/>
    </source>
</evidence>
<dbReference type="Pfam" id="PF00959">
    <property type="entry name" value="Phage_lysozyme"/>
    <property type="match status" value="1"/>
</dbReference>
<dbReference type="RefSeq" id="WP_238270900.1">
    <property type="nucleotide sequence ID" value="NZ_BPQG01000007.1"/>
</dbReference>